<keyword evidence="5 9" id="KW-0418">Kinase</keyword>
<keyword evidence="10" id="KW-1185">Reference proteome</keyword>
<dbReference type="GO" id="GO:0016301">
    <property type="term" value="F:kinase activity"/>
    <property type="evidence" value="ECO:0007669"/>
    <property type="project" value="UniProtKB-KW"/>
</dbReference>
<sequence>MNTRGVSESAGDNVSRDSVDAELGVVGHELRSPLTAVIGYAQLLGISSLNDEQRRHVEVIERNGRRMLRLVDELLLSARLAAGTFDLDRADTDLAALAGTCVTDLTPTAQAAGLTLTAHAPGPVQVPGDPDVLAIAIDSLLGAAIKRTPRGGSVTVGVHAAGPDAVVEVTDTGVPLPSDALGRRTPREATGITLGLPVVTAVVAAHGGTVTVDSGPDQGTRVSLTLPTGWSAPRASSGEASSTPRSGRSSAPGSSA</sequence>
<dbReference type="PROSITE" id="PS50109">
    <property type="entry name" value="HIS_KIN"/>
    <property type="match status" value="1"/>
</dbReference>
<dbReference type="RefSeq" id="WP_397404420.1">
    <property type="nucleotide sequence ID" value="NZ_JBIRYI010000006.1"/>
</dbReference>
<dbReference type="SMART" id="SM00388">
    <property type="entry name" value="HisKA"/>
    <property type="match status" value="1"/>
</dbReference>
<evidence type="ECO:0000313" key="10">
    <source>
        <dbReference type="Proteomes" id="UP001611580"/>
    </source>
</evidence>
<dbReference type="SUPFAM" id="SSF47384">
    <property type="entry name" value="Homodimeric domain of signal transducing histidine kinase"/>
    <property type="match status" value="1"/>
</dbReference>
<accession>A0ABW7XK39</accession>
<feature type="region of interest" description="Disordered" evidence="7">
    <location>
        <begin position="209"/>
        <end position="256"/>
    </location>
</feature>
<dbReference type="InterPro" id="IPR003661">
    <property type="entry name" value="HisK_dim/P_dom"/>
</dbReference>
<evidence type="ECO:0000256" key="2">
    <source>
        <dbReference type="ARBA" id="ARBA00004236"/>
    </source>
</evidence>
<dbReference type="Proteomes" id="UP001611580">
    <property type="component" value="Unassembled WGS sequence"/>
</dbReference>
<reference evidence="9 10" key="1">
    <citation type="submission" date="2024-10" db="EMBL/GenBank/DDBJ databases">
        <title>The Natural Products Discovery Center: Release of the First 8490 Sequenced Strains for Exploring Actinobacteria Biosynthetic Diversity.</title>
        <authorList>
            <person name="Kalkreuter E."/>
            <person name="Kautsar S.A."/>
            <person name="Yang D."/>
            <person name="Bader C.D."/>
            <person name="Teijaro C.N."/>
            <person name="Fluegel L."/>
            <person name="Davis C.M."/>
            <person name="Simpson J.R."/>
            <person name="Lauterbach L."/>
            <person name="Steele A.D."/>
            <person name="Gui C."/>
            <person name="Meng S."/>
            <person name="Li G."/>
            <person name="Viehrig K."/>
            <person name="Ye F."/>
            <person name="Su P."/>
            <person name="Kiefer A.F."/>
            <person name="Nichols A."/>
            <person name="Cepeda A.J."/>
            <person name="Yan W."/>
            <person name="Fan B."/>
            <person name="Jiang Y."/>
            <person name="Adhikari A."/>
            <person name="Zheng C.-J."/>
            <person name="Schuster L."/>
            <person name="Cowan T.M."/>
            <person name="Smanski M.J."/>
            <person name="Chevrette M.G."/>
            <person name="De Carvalho L.P.S."/>
            <person name="Shen B."/>
        </authorList>
    </citation>
    <scope>NUCLEOTIDE SEQUENCE [LARGE SCALE GENOMIC DNA]</scope>
    <source>
        <strain evidence="9 10">NPDC019481</strain>
    </source>
</reference>
<dbReference type="InterPro" id="IPR005467">
    <property type="entry name" value="His_kinase_dom"/>
</dbReference>
<dbReference type="PANTHER" id="PTHR43711:SF1">
    <property type="entry name" value="HISTIDINE KINASE 1"/>
    <property type="match status" value="1"/>
</dbReference>
<organism evidence="9 10">
    <name type="scientific">Promicromonospora kroppenstedtii</name>
    <dbReference type="NCBI Taxonomy" id="440482"/>
    <lineage>
        <taxon>Bacteria</taxon>
        <taxon>Bacillati</taxon>
        <taxon>Actinomycetota</taxon>
        <taxon>Actinomycetes</taxon>
        <taxon>Micrococcales</taxon>
        <taxon>Promicromonosporaceae</taxon>
        <taxon>Promicromonospora</taxon>
    </lineage>
</organism>
<dbReference type="InterPro" id="IPR036890">
    <property type="entry name" value="HATPase_C_sf"/>
</dbReference>
<comment type="subcellular location">
    <subcellularLocation>
        <location evidence="2">Cell membrane</location>
    </subcellularLocation>
</comment>
<evidence type="ECO:0000256" key="3">
    <source>
        <dbReference type="ARBA" id="ARBA00012438"/>
    </source>
</evidence>
<dbReference type="InterPro" id="IPR050736">
    <property type="entry name" value="Sensor_HK_Regulatory"/>
</dbReference>
<feature type="compositionally biased region" description="Low complexity" evidence="7">
    <location>
        <begin position="240"/>
        <end position="256"/>
    </location>
</feature>
<evidence type="ECO:0000256" key="7">
    <source>
        <dbReference type="SAM" id="MobiDB-lite"/>
    </source>
</evidence>
<dbReference type="PANTHER" id="PTHR43711">
    <property type="entry name" value="TWO-COMPONENT HISTIDINE KINASE"/>
    <property type="match status" value="1"/>
</dbReference>
<dbReference type="InterPro" id="IPR036097">
    <property type="entry name" value="HisK_dim/P_sf"/>
</dbReference>
<dbReference type="InterPro" id="IPR003594">
    <property type="entry name" value="HATPase_dom"/>
</dbReference>
<evidence type="ECO:0000256" key="1">
    <source>
        <dbReference type="ARBA" id="ARBA00000085"/>
    </source>
</evidence>
<dbReference type="SMART" id="SM00387">
    <property type="entry name" value="HATPase_c"/>
    <property type="match status" value="1"/>
</dbReference>
<dbReference type="Pfam" id="PF00512">
    <property type="entry name" value="HisKA"/>
    <property type="match status" value="1"/>
</dbReference>
<protein>
    <recommendedName>
        <fullName evidence="3">histidine kinase</fullName>
        <ecNumber evidence="3">2.7.13.3</ecNumber>
    </recommendedName>
</protein>
<dbReference type="Gene3D" id="1.10.287.130">
    <property type="match status" value="1"/>
</dbReference>
<evidence type="ECO:0000256" key="6">
    <source>
        <dbReference type="ARBA" id="ARBA00023012"/>
    </source>
</evidence>
<dbReference type="Gene3D" id="3.30.565.10">
    <property type="entry name" value="Histidine kinase-like ATPase, C-terminal domain"/>
    <property type="match status" value="1"/>
</dbReference>
<evidence type="ECO:0000313" key="9">
    <source>
        <dbReference type="EMBL" id="MFI2487579.1"/>
    </source>
</evidence>
<comment type="caution">
    <text evidence="9">The sequence shown here is derived from an EMBL/GenBank/DDBJ whole genome shotgun (WGS) entry which is preliminary data.</text>
</comment>
<gene>
    <name evidence="9" type="ORF">ACH47X_11750</name>
</gene>
<feature type="domain" description="Histidine kinase" evidence="8">
    <location>
        <begin position="25"/>
        <end position="230"/>
    </location>
</feature>
<dbReference type="EC" id="2.7.13.3" evidence="3"/>
<dbReference type="CDD" id="cd00082">
    <property type="entry name" value="HisKA"/>
    <property type="match status" value="1"/>
</dbReference>
<keyword evidence="4" id="KW-0808">Transferase</keyword>
<evidence type="ECO:0000259" key="8">
    <source>
        <dbReference type="PROSITE" id="PS50109"/>
    </source>
</evidence>
<dbReference type="Pfam" id="PF02518">
    <property type="entry name" value="HATPase_c"/>
    <property type="match status" value="1"/>
</dbReference>
<evidence type="ECO:0000256" key="5">
    <source>
        <dbReference type="ARBA" id="ARBA00022777"/>
    </source>
</evidence>
<proteinExistence type="predicted"/>
<name>A0ABW7XK39_9MICO</name>
<evidence type="ECO:0000256" key="4">
    <source>
        <dbReference type="ARBA" id="ARBA00022679"/>
    </source>
</evidence>
<dbReference type="SUPFAM" id="SSF55874">
    <property type="entry name" value="ATPase domain of HSP90 chaperone/DNA topoisomerase II/histidine kinase"/>
    <property type="match status" value="1"/>
</dbReference>
<dbReference type="CDD" id="cd00075">
    <property type="entry name" value="HATPase"/>
    <property type="match status" value="1"/>
</dbReference>
<dbReference type="EMBL" id="JBIRYI010000006">
    <property type="protein sequence ID" value="MFI2487579.1"/>
    <property type="molecule type" value="Genomic_DNA"/>
</dbReference>
<comment type="catalytic activity">
    <reaction evidence="1">
        <text>ATP + protein L-histidine = ADP + protein N-phospho-L-histidine.</text>
        <dbReference type="EC" id="2.7.13.3"/>
    </reaction>
</comment>
<keyword evidence="6" id="KW-0902">Two-component regulatory system</keyword>